<dbReference type="PANTHER" id="PTHR37017">
    <property type="entry name" value="AB HYDROLASE-1 DOMAIN-CONTAINING PROTEIN-RELATED"/>
    <property type="match status" value="1"/>
</dbReference>
<feature type="domain" description="AB hydrolase-1" evidence="2">
    <location>
        <begin position="3"/>
        <end position="229"/>
    </location>
</feature>
<evidence type="ECO:0000313" key="3">
    <source>
        <dbReference type="EMBL" id="GIH35689.1"/>
    </source>
</evidence>
<dbReference type="PANTHER" id="PTHR37017:SF11">
    <property type="entry name" value="ESTERASE_LIPASE_THIOESTERASE DOMAIN-CONTAINING PROTEIN"/>
    <property type="match status" value="1"/>
</dbReference>
<evidence type="ECO:0000256" key="1">
    <source>
        <dbReference type="SAM" id="MobiDB-lite"/>
    </source>
</evidence>
<evidence type="ECO:0000313" key="4">
    <source>
        <dbReference type="Proteomes" id="UP000651728"/>
    </source>
</evidence>
<comment type="caution">
    <text evidence="3">The sequence shown here is derived from an EMBL/GenBank/DDBJ whole genome shotgun (WGS) entry which is preliminary data.</text>
</comment>
<dbReference type="SUPFAM" id="SSF53474">
    <property type="entry name" value="alpha/beta-Hydrolases"/>
    <property type="match status" value="1"/>
</dbReference>
<protein>
    <recommendedName>
        <fullName evidence="2">AB hydrolase-1 domain-containing protein</fullName>
    </recommendedName>
</protein>
<dbReference type="InterPro" id="IPR052897">
    <property type="entry name" value="Sec-Metab_Biosynth_Hydrolase"/>
</dbReference>
<dbReference type="EMBL" id="BOOB01000049">
    <property type="protein sequence ID" value="GIH35689.1"/>
    <property type="molecule type" value="Genomic_DNA"/>
</dbReference>
<organism evidence="3 4">
    <name type="scientific">Microbispora amethystogenes</name>
    <dbReference type="NCBI Taxonomy" id="1427754"/>
    <lineage>
        <taxon>Bacteria</taxon>
        <taxon>Bacillati</taxon>
        <taxon>Actinomycetota</taxon>
        <taxon>Actinomycetes</taxon>
        <taxon>Streptosporangiales</taxon>
        <taxon>Streptosporangiaceae</taxon>
        <taxon>Microbispora</taxon>
    </lineage>
</organism>
<dbReference type="Gene3D" id="3.40.50.1820">
    <property type="entry name" value="alpha/beta hydrolase"/>
    <property type="match status" value="1"/>
</dbReference>
<dbReference type="InterPro" id="IPR000073">
    <property type="entry name" value="AB_hydrolase_1"/>
</dbReference>
<evidence type="ECO:0000259" key="2">
    <source>
        <dbReference type="Pfam" id="PF12697"/>
    </source>
</evidence>
<reference evidence="3 4" key="1">
    <citation type="submission" date="2021-01" db="EMBL/GenBank/DDBJ databases">
        <title>Whole genome shotgun sequence of Microbispora amethystogenes NBRC 101907.</title>
        <authorList>
            <person name="Komaki H."/>
            <person name="Tamura T."/>
        </authorList>
    </citation>
    <scope>NUCLEOTIDE SEQUENCE [LARGE SCALE GENOMIC DNA]</scope>
    <source>
        <strain evidence="3 4">NBRC 101907</strain>
    </source>
</reference>
<accession>A0ABQ4FLJ7</accession>
<keyword evidence="4" id="KW-1185">Reference proteome</keyword>
<feature type="region of interest" description="Disordered" evidence="1">
    <location>
        <begin position="29"/>
        <end position="59"/>
    </location>
</feature>
<sequence length="239" mass="24706">MRVVFVHGACVRDGAWWWHRTAAILESEGVPSSAPPLPSCGEGGHEDGGRLPGTDGPSLPDDVAAVRAHLASVAGPVVVVAHSYGGVVVAEAVAGLPSVRHLLFVTSFLPEPGESLSSFGDGGPAPYLDFGSDGTFGVRPETATETFLQDCDEEAVAGAHARLVRQTAAVTVRPVGAAAWKEIPSTYLVCALDNGTPPSLQRAQAARADRVVEIDAGHHPFLSRPDEVAGLVLRLVAAG</sequence>
<dbReference type="Proteomes" id="UP000651728">
    <property type="component" value="Unassembled WGS sequence"/>
</dbReference>
<gene>
    <name evidence="3" type="ORF">Mam01_58530</name>
</gene>
<dbReference type="Pfam" id="PF12697">
    <property type="entry name" value="Abhydrolase_6"/>
    <property type="match status" value="1"/>
</dbReference>
<dbReference type="InterPro" id="IPR029058">
    <property type="entry name" value="AB_hydrolase_fold"/>
</dbReference>
<proteinExistence type="predicted"/>
<name>A0ABQ4FLJ7_9ACTN</name>
<dbReference type="RefSeq" id="WP_204288401.1">
    <property type="nucleotide sequence ID" value="NZ_BAABEJ010000004.1"/>
</dbReference>